<dbReference type="Gene3D" id="1.20.1280.50">
    <property type="match status" value="1"/>
</dbReference>
<dbReference type="InterPro" id="IPR050796">
    <property type="entry name" value="SCF_F-box_component"/>
</dbReference>
<dbReference type="Pfam" id="PF12937">
    <property type="entry name" value="F-box-like"/>
    <property type="match status" value="1"/>
</dbReference>
<feature type="domain" description="F-box associated beta-propeller type 1" evidence="1">
    <location>
        <begin position="125"/>
        <end position="361"/>
    </location>
</feature>
<evidence type="ECO:0000259" key="1">
    <source>
        <dbReference type="Pfam" id="PF07734"/>
    </source>
</evidence>
<dbReference type="Proteomes" id="UP001172457">
    <property type="component" value="Chromosome 3"/>
</dbReference>
<dbReference type="PANTHER" id="PTHR31672:SF13">
    <property type="entry name" value="F-BOX PROTEIN CPR30-LIKE"/>
    <property type="match status" value="1"/>
</dbReference>
<dbReference type="EMBL" id="JARYMX010000003">
    <property type="protein sequence ID" value="KAJ9555469.1"/>
    <property type="molecule type" value="Genomic_DNA"/>
</dbReference>
<keyword evidence="4" id="KW-1185">Reference proteome</keyword>
<dbReference type="InterPro" id="IPR006527">
    <property type="entry name" value="F-box-assoc_dom_typ1"/>
</dbReference>
<accession>A0AA38WMS2</accession>
<dbReference type="CDD" id="cd22157">
    <property type="entry name" value="F-box_AtFBW1-like"/>
    <property type="match status" value="1"/>
</dbReference>
<dbReference type="InterPro" id="IPR017451">
    <property type="entry name" value="F-box-assoc_interact_dom"/>
</dbReference>
<dbReference type="SUPFAM" id="SSF81383">
    <property type="entry name" value="F-box domain"/>
    <property type="match status" value="1"/>
</dbReference>
<organism evidence="3 4">
    <name type="scientific">Centaurea solstitialis</name>
    <name type="common">yellow star-thistle</name>
    <dbReference type="NCBI Taxonomy" id="347529"/>
    <lineage>
        <taxon>Eukaryota</taxon>
        <taxon>Viridiplantae</taxon>
        <taxon>Streptophyta</taxon>
        <taxon>Embryophyta</taxon>
        <taxon>Tracheophyta</taxon>
        <taxon>Spermatophyta</taxon>
        <taxon>Magnoliopsida</taxon>
        <taxon>eudicotyledons</taxon>
        <taxon>Gunneridae</taxon>
        <taxon>Pentapetalae</taxon>
        <taxon>asterids</taxon>
        <taxon>campanulids</taxon>
        <taxon>Asterales</taxon>
        <taxon>Asteraceae</taxon>
        <taxon>Carduoideae</taxon>
        <taxon>Cardueae</taxon>
        <taxon>Centaureinae</taxon>
        <taxon>Centaurea</taxon>
    </lineage>
</organism>
<dbReference type="InterPro" id="IPR011043">
    <property type="entry name" value="Gal_Oxase/kelch_b-propeller"/>
</dbReference>
<dbReference type="PANTHER" id="PTHR31672">
    <property type="entry name" value="BNACNNG10540D PROTEIN"/>
    <property type="match status" value="1"/>
</dbReference>
<dbReference type="AlphaFoldDB" id="A0AA38WMS2"/>
<feature type="domain" description="F-box" evidence="2">
    <location>
        <begin position="28"/>
        <end position="65"/>
    </location>
</feature>
<evidence type="ECO:0000313" key="4">
    <source>
        <dbReference type="Proteomes" id="UP001172457"/>
    </source>
</evidence>
<protein>
    <recommendedName>
        <fullName evidence="5">F-box domain-containing protein</fullName>
    </recommendedName>
</protein>
<gene>
    <name evidence="3" type="ORF">OSB04_010083</name>
</gene>
<comment type="caution">
    <text evidence="3">The sequence shown here is derived from an EMBL/GenBank/DDBJ whole genome shotgun (WGS) entry which is preliminary data.</text>
</comment>
<dbReference type="NCBIfam" id="TIGR01640">
    <property type="entry name" value="F_box_assoc_1"/>
    <property type="match status" value="1"/>
</dbReference>
<dbReference type="InterPro" id="IPR036047">
    <property type="entry name" value="F-box-like_dom_sf"/>
</dbReference>
<dbReference type="Pfam" id="PF07734">
    <property type="entry name" value="FBA_1"/>
    <property type="match status" value="1"/>
</dbReference>
<reference evidence="3" key="1">
    <citation type="submission" date="2023-03" db="EMBL/GenBank/DDBJ databases">
        <title>Chromosome-scale reference genome and RAD-based genetic map of yellow starthistle (Centaurea solstitialis) reveal putative structural variation and QTLs associated with invader traits.</title>
        <authorList>
            <person name="Reatini B."/>
            <person name="Cang F.A."/>
            <person name="Jiang Q."/>
            <person name="Mckibben M.T.W."/>
            <person name="Barker M.S."/>
            <person name="Rieseberg L.H."/>
            <person name="Dlugosch K.M."/>
        </authorList>
    </citation>
    <scope>NUCLEOTIDE SEQUENCE</scope>
    <source>
        <strain evidence="3">CAN-66</strain>
        <tissue evidence="3">Leaf</tissue>
    </source>
</reference>
<dbReference type="InterPro" id="IPR001810">
    <property type="entry name" value="F-box_dom"/>
</dbReference>
<sequence>MLTGTVESTKPWRNGKKIKPPHLSAEILLFHILPKLPGKSLLRFKCVCKQWRSFLATPLFANIHLHHVTTVDRSRHEKVFFLHKVYTSKSRNYCETVDCEDGSIAKPCCYPFRGYAMILGSSVNGLLCVGIERRSTSELTDIILWNPLTGEYKKLSKPIDAYRYDEFELFYNCSDDDYKILSITIFGIVYMYSLKSDSWRKLESTVDHHGDHIPYAAASDHNLLDGKLHFLTGPGKEGFVIIRLDLKTEKFTKIRIPRSCRGGSSTLMVVRGCIELTTFKAVSHSWLSRRWTIEMWRMNGYGDWTNMVNISYTHDDGIRPLRLMRNGNLIMLTKKDDSSEICKVDPEKKTVDVFCSRPEMVFIKIYIETFVSPNQYGVS</sequence>
<evidence type="ECO:0008006" key="5">
    <source>
        <dbReference type="Google" id="ProtNLM"/>
    </source>
</evidence>
<evidence type="ECO:0000259" key="2">
    <source>
        <dbReference type="Pfam" id="PF12937"/>
    </source>
</evidence>
<evidence type="ECO:0000313" key="3">
    <source>
        <dbReference type="EMBL" id="KAJ9555469.1"/>
    </source>
</evidence>
<name>A0AA38WMS2_9ASTR</name>
<dbReference type="SUPFAM" id="SSF50965">
    <property type="entry name" value="Galactose oxidase, central domain"/>
    <property type="match status" value="1"/>
</dbReference>
<proteinExistence type="predicted"/>